<dbReference type="Proteomes" id="UP000215335">
    <property type="component" value="Unassembled WGS sequence"/>
</dbReference>
<evidence type="ECO:0000313" key="2">
    <source>
        <dbReference type="Proteomes" id="UP000215335"/>
    </source>
</evidence>
<keyword evidence="2" id="KW-1185">Reference proteome</keyword>
<accession>A0A232F459</accession>
<dbReference type="EMBL" id="NNAY01001069">
    <property type="protein sequence ID" value="OXU25258.1"/>
    <property type="molecule type" value="Genomic_DNA"/>
</dbReference>
<comment type="caution">
    <text evidence="1">The sequence shown here is derived from an EMBL/GenBank/DDBJ whole genome shotgun (WGS) entry which is preliminary data.</text>
</comment>
<organism evidence="1 2">
    <name type="scientific">Trichomalopsis sarcophagae</name>
    <dbReference type="NCBI Taxonomy" id="543379"/>
    <lineage>
        <taxon>Eukaryota</taxon>
        <taxon>Metazoa</taxon>
        <taxon>Ecdysozoa</taxon>
        <taxon>Arthropoda</taxon>
        <taxon>Hexapoda</taxon>
        <taxon>Insecta</taxon>
        <taxon>Pterygota</taxon>
        <taxon>Neoptera</taxon>
        <taxon>Endopterygota</taxon>
        <taxon>Hymenoptera</taxon>
        <taxon>Apocrita</taxon>
        <taxon>Proctotrupomorpha</taxon>
        <taxon>Chalcidoidea</taxon>
        <taxon>Pteromalidae</taxon>
        <taxon>Pteromalinae</taxon>
        <taxon>Trichomalopsis</taxon>
    </lineage>
</organism>
<protein>
    <submittedName>
        <fullName evidence="1">Uncharacterized protein</fullName>
    </submittedName>
</protein>
<reference evidence="1 2" key="1">
    <citation type="journal article" date="2017" name="Curr. Biol.">
        <title>The Evolution of Venom by Co-option of Single-Copy Genes.</title>
        <authorList>
            <person name="Martinson E.O."/>
            <person name="Mrinalini"/>
            <person name="Kelkar Y.D."/>
            <person name="Chang C.H."/>
            <person name="Werren J.H."/>
        </authorList>
    </citation>
    <scope>NUCLEOTIDE SEQUENCE [LARGE SCALE GENOMIC DNA]</scope>
    <source>
        <strain evidence="1 2">Alberta</strain>
        <tissue evidence="1">Whole body</tissue>
    </source>
</reference>
<sequence length="57" mass="6923">MGTYLLSQRQVDNCCHYFEIFCAFIAFLPKIRDQHKETIKRRRDDISKNMTYFLETS</sequence>
<proteinExistence type="predicted"/>
<gene>
    <name evidence="1" type="ORF">TSAR_002820</name>
</gene>
<evidence type="ECO:0000313" key="1">
    <source>
        <dbReference type="EMBL" id="OXU25258.1"/>
    </source>
</evidence>
<name>A0A232F459_9HYME</name>
<dbReference type="AlphaFoldDB" id="A0A232F459"/>